<evidence type="ECO:0000313" key="2">
    <source>
        <dbReference type="Proteomes" id="UP001464923"/>
    </source>
</evidence>
<dbReference type="GO" id="GO:0004519">
    <property type="term" value="F:endonuclease activity"/>
    <property type="evidence" value="ECO:0007669"/>
    <property type="project" value="UniProtKB-KW"/>
</dbReference>
<organism evidence="1 2">
    <name type="scientific">Pseudonocardia tropica</name>
    <dbReference type="NCBI Taxonomy" id="681289"/>
    <lineage>
        <taxon>Bacteria</taxon>
        <taxon>Bacillati</taxon>
        <taxon>Actinomycetota</taxon>
        <taxon>Actinomycetes</taxon>
        <taxon>Pseudonocardiales</taxon>
        <taxon>Pseudonocardiaceae</taxon>
        <taxon>Pseudonocardia</taxon>
    </lineage>
</organism>
<protein>
    <submittedName>
        <fullName evidence="1">HNH endonuclease</fullName>
    </submittedName>
</protein>
<comment type="caution">
    <text evidence="1">The sequence shown here is derived from an EMBL/GenBank/DDBJ whole genome shotgun (WGS) entry which is preliminary data.</text>
</comment>
<keyword evidence="1" id="KW-0255">Endonuclease</keyword>
<feature type="non-terminal residue" evidence="1">
    <location>
        <position position="1"/>
    </location>
</feature>
<name>A0ABV1K2M3_9PSEU</name>
<accession>A0ABV1K2M3</accession>
<reference evidence="1 2" key="1">
    <citation type="submission" date="2024-03" db="EMBL/GenBank/DDBJ databases">
        <title>Draft genome sequence of Pseudonocardia tropica JCM 19149.</title>
        <authorList>
            <person name="Butdee W."/>
            <person name="Duangmal K."/>
        </authorList>
    </citation>
    <scope>NUCLEOTIDE SEQUENCE [LARGE SCALE GENOMIC DNA]</scope>
    <source>
        <strain evidence="1 2">JCM 19149</strain>
    </source>
</reference>
<proteinExistence type="predicted"/>
<sequence>CDAPVRHLDHIHRDADGGRTELDNGRGVCEFHNHVREQPGWHVARAPDGTVVTRTPTGHTYRGPD</sequence>
<evidence type="ECO:0000313" key="1">
    <source>
        <dbReference type="EMBL" id="MEQ3542485.1"/>
    </source>
</evidence>
<keyword evidence="1" id="KW-0378">Hydrolase</keyword>
<keyword evidence="1" id="KW-0540">Nuclease</keyword>
<dbReference type="Proteomes" id="UP001464923">
    <property type="component" value="Unassembled WGS sequence"/>
</dbReference>
<gene>
    <name evidence="1" type="ORF">WHI96_27110</name>
</gene>
<keyword evidence="2" id="KW-1185">Reference proteome</keyword>
<dbReference type="EMBL" id="JBEDNP010000046">
    <property type="protein sequence ID" value="MEQ3542485.1"/>
    <property type="molecule type" value="Genomic_DNA"/>
</dbReference>